<keyword evidence="2" id="KW-0560">Oxidoreductase</keyword>
<dbReference type="InterPro" id="IPR002347">
    <property type="entry name" value="SDR_fam"/>
</dbReference>
<dbReference type="PRINTS" id="PR00081">
    <property type="entry name" value="GDHRDH"/>
</dbReference>
<evidence type="ECO:0000313" key="4">
    <source>
        <dbReference type="EMBL" id="CAG9854694.1"/>
    </source>
</evidence>
<dbReference type="GO" id="GO:0016616">
    <property type="term" value="F:oxidoreductase activity, acting on the CH-OH group of donors, NAD or NADP as acceptor"/>
    <property type="evidence" value="ECO:0007669"/>
    <property type="project" value="TreeGrafter"/>
</dbReference>
<dbReference type="PRINTS" id="PR00080">
    <property type="entry name" value="SDRFAMILY"/>
</dbReference>
<keyword evidence="5" id="KW-1185">Reference proteome</keyword>
<reference evidence="4" key="1">
    <citation type="submission" date="2022-01" db="EMBL/GenBank/DDBJ databases">
        <authorList>
            <person name="King R."/>
        </authorList>
    </citation>
    <scope>NUCLEOTIDE SEQUENCE</scope>
</reference>
<accession>A0A9N9TG26</accession>
<dbReference type="OrthoDB" id="417891at2759"/>
<dbReference type="AlphaFoldDB" id="A0A9N9TG26"/>
<dbReference type="InterPro" id="IPR036291">
    <property type="entry name" value="NAD(P)-bd_dom_sf"/>
</dbReference>
<dbReference type="EMBL" id="OU900094">
    <property type="protein sequence ID" value="CAG9854694.1"/>
    <property type="molecule type" value="Genomic_DNA"/>
</dbReference>
<evidence type="ECO:0000256" key="3">
    <source>
        <dbReference type="RuleBase" id="RU000363"/>
    </source>
</evidence>
<sequence length="273" mass="30302">MAFDLKKKVAVITGGASGIGLCYAKALLTNGVQAVTLADVNPEYGNKAIREIDNEFGINRAIFVQCDVRNIEDLERVFYKTVEKFKFVDILINNAGILNDAIWENQIAINVNGTVNGILVAMDKFFPKYKQSGEGVIVNIASITGIDFHPHVPIYSGTKSAVVGFTKSWGVREIYDQKKTRFVAVAPGVTLTPLILDIHGRNLGPVYEQYLREKLDNGMYPTQEPEHVANELVKVVKHAENGSVWVVEGGEPAFEYIPVDPRLQRKKNVLKIK</sequence>
<dbReference type="PANTHER" id="PTHR44229:SF8">
    <property type="entry name" value="ALCOHOL DEHYDROGENASE-RELATED"/>
    <property type="match status" value="1"/>
</dbReference>
<dbReference type="PROSITE" id="PS00061">
    <property type="entry name" value="ADH_SHORT"/>
    <property type="match status" value="1"/>
</dbReference>
<evidence type="ECO:0000256" key="1">
    <source>
        <dbReference type="ARBA" id="ARBA00006484"/>
    </source>
</evidence>
<evidence type="ECO:0000313" key="5">
    <source>
        <dbReference type="Proteomes" id="UP001153712"/>
    </source>
</evidence>
<proteinExistence type="inferred from homology"/>
<name>A0A9N9TG26_PHYSR</name>
<gene>
    <name evidence="4" type="ORF">PHYEVI_LOCUS1154</name>
</gene>
<evidence type="ECO:0000256" key="2">
    <source>
        <dbReference type="ARBA" id="ARBA00023002"/>
    </source>
</evidence>
<dbReference type="PANTHER" id="PTHR44229">
    <property type="entry name" value="15-HYDROXYPROSTAGLANDIN DEHYDROGENASE [NAD(+)]"/>
    <property type="match status" value="1"/>
</dbReference>
<dbReference type="GO" id="GO:0005737">
    <property type="term" value="C:cytoplasm"/>
    <property type="evidence" value="ECO:0007669"/>
    <property type="project" value="TreeGrafter"/>
</dbReference>
<protein>
    <submittedName>
        <fullName evidence="4">Uncharacterized protein</fullName>
    </submittedName>
</protein>
<dbReference type="InterPro" id="IPR020904">
    <property type="entry name" value="Sc_DH/Rdtase_CS"/>
</dbReference>
<comment type="similarity">
    <text evidence="1 3">Belongs to the short-chain dehydrogenases/reductases (SDR) family.</text>
</comment>
<dbReference type="Proteomes" id="UP001153712">
    <property type="component" value="Chromosome 1"/>
</dbReference>
<dbReference type="SUPFAM" id="SSF51735">
    <property type="entry name" value="NAD(P)-binding Rossmann-fold domains"/>
    <property type="match status" value="1"/>
</dbReference>
<organism evidence="4 5">
    <name type="scientific">Phyllotreta striolata</name>
    <name type="common">Striped flea beetle</name>
    <name type="synonym">Crioceris striolata</name>
    <dbReference type="NCBI Taxonomy" id="444603"/>
    <lineage>
        <taxon>Eukaryota</taxon>
        <taxon>Metazoa</taxon>
        <taxon>Ecdysozoa</taxon>
        <taxon>Arthropoda</taxon>
        <taxon>Hexapoda</taxon>
        <taxon>Insecta</taxon>
        <taxon>Pterygota</taxon>
        <taxon>Neoptera</taxon>
        <taxon>Endopterygota</taxon>
        <taxon>Coleoptera</taxon>
        <taxon>Polyphaga</taxon>
        <taxon>Cucujiformia</taxon>
        <taxon>Chrysomeloidea</taxon>
        <taxon>Chrysomelidae</taxon>
        <taxon>Galerucinae</taxon>
        <taxon>Alticini</taxon>
        <taxon>Phyllotreta</taxon>
    </lineage>
</organism>
<dbReference type="Gene3D" id="3.40.50.720">
    <property type="entry name" value="NAD(P)-binding Rossmann-like Domain"/>
    <property type="match status" value="1"/>
</dbReference>
<dbReference type="FunFam" id="3.40.50.720:FF:000338">
    <property type="entry name" value="3-oxoacyl-ACP reductase FabG"/>
    <property type="match status" value="1"/>
</dbReference>
<dbReference type="Pfam" id="PF00106">
    <property type="entry name" value="adh_short"/>
    <property type="match status" value="1"/>
</dbReference>